<gene>
    <name evidence="9" type="ORF">PACTADRAFT_51181</name>
</gene>
<feature type="domain" description="Iron hydrogenase large subunit C-terminal" evidence="8">
    <location>
        <begin position="107"/>
        <end position="485"/>
    </location>
</feature>
<sequence length="572" mass="63390">MSAILSADDLNDFISPGVACIKPVEVKNHAKSKPNENQDEYEIQIGIDGTPLEVSKEEGTVSSLEPAQISLSDCLACSGCITSAEEVLVSQHSYKELINALQKNPDKKFVASISHQVRSSIAGAYNMSIAEADKFLINLFINKLGFSYIVGMGLGRKLSLTYGSNEIIKLKLQQQGQQGQQDIAFPLLSSACPGFVLYAEKTHPELLPRINTIKSPQQITGLLLKKLSSASLNIAESQIYHLSIMPCFDKKLEAARPEKDFETDEVIIEESKDVDCVITAKELIQLLIDENFNIEELINEVKTDNANENSDLNYLYNKFAPNFWPSPIDSWLSDEGSASGGYALQYLLNFKQYLIDNHLANEEVLDIQYLEGRNSDISELRLVNIIKNETIASSAILNGFRNIQNLVRKLKTVNSSIKASSGGSGLAAKRRAREAAKKKNNINNNNNNNTTSHEEQEASPKEVADASRVDFVEIMACPGGCINGGGQISPPAYEQSISNSKLLQKNWLKKIEDVYYSIPFTRSGYTNDLNSWITEFCNTFNVDTNRLLRTKFRHIEQENNPAAAALSLGSKW</sequence>
<evidence type="ECO:0000256" key="7">
    <source>
        <dbReference type="SAM" id="MobiDB-lite"/>
    </source>
</evidence>
<dbReference type="PANTHER" id="PTHR11615">
    <property type="entry name" value="NITRATE, FORMATE, IRON DEHYDROGENASE"/>
    <property type="match status" value="1"/>
</dbReference>
<evidence type="ECO:0000256" key="6">
    <source>
        <dbReference type="ARBA" id="ARBA00031269"/>
    </source>
</evidence>
<dbReference type="OrthoDB" id="10253113at2759"/>
<feature type="region of interest" description="Disordered" evidence="7">
    <location>
        <begin position="417"/>
        <end position="462"/>
    </location>
</feature>
<evidence type="ECO:0000256" key="4">
    <source>
        <dbReference type="ARBA" id="ARBA00022485"/>
    </source>
</evidence>
<dbReference type="Gene3D" id="3.40.50.1780">
    <property type="match status" value="1"/>
</dbReference>
<keyword evidence="5" id="KW-0411">Iron-sulfur</keyword>
<dbReference type="STRING" id="669874.A0A1E4TRG9"/>
<name>A0A1E4TRG9_PACTA</name>
<dbReference type="InterPro" id="IPR009016">
    <property type="entry name" value="Fe_hydrogenase"/>
</dbReference>
<evidence type="ECO:0000256" key="3">
    <source>
        <dbReference type="ARBA" id="ARBA00017073"/>
    </source>
</evidence>
<comment type="similarity">
    <text evidence="1">Belongs to the NARF family.</text>
</comment>
<keyword evidence="4" id="KW-0004">4Fe-4S</keyword>
<dbReference type="SUPFAM" id="SSF53920">
    <property type="entry name" value="Fe-only hydrogenase"/>
    <property type="match status" value="1"/>
</dbReference>
<evidence type="ECO:0000259" key="8">
    <source>
        <dbReference type="Pfam" id="PF02906"/>
    </source>
</evidence>
<evidence type="ECO:0000313" key="9">
    <source>
        <dbReference type="EMBL" id="ODV94324.1"/>
    </source>
</evidence>
<dbReference type="GO" id="GO:0051539">
    <property type="term" value="F:4 iron, 4 sulfur cluster binding"/>
    <property type="evidence" value="ECO:0007669"/>
    <property type="project" value="UniProtKB-KW"/>
</dbReference>
<evidence type="ECO:0000256" key="1">
    <source>
        <dbReference type="ARBA" id="ARBA00006596"/>
    </source>
</evidence>
<dbReference type="InterPro" id="IPR004108">
    <property type="entry name" value="Fe_hydrogenase_lsu_C"/>
</dbReference>
<keyword evidence="4" id="KW-0408">Iron</keyword>
<proteinExistence type="inferred from homology"/>
<dbReference type="GO" id="GO:0016226">
    <property type="term" value="P:iron-sulfur cluster assembly"/>
    <property type="evidence" value="ECO:0007669"/>
    <property type="project" value="EnsemblFungi"/>
</dbReference>
<dbReference type="InterPro" id="IPR050340">
    <property type="entry name" value="Cytosolic_Fe-S_CAF"/>
</dbReference>
<dbReference type="Gene3D" id="3.40.950.10">
    <property type="entry name" value="Fe-only Hydrogenase (Larger Subunit), Chain L, domain 3"/>
    <property type="match status" value="1"/>
</dbReference>
<protein>
    <recommendedName>
        <fullName evidence="2">Cytosolic Fe-S cluster assembly factor NAR1</fullName>
    </recommendedName>
    <alternativeName>
        <fullName evidence="3">Cytosolic Fe-S cluster assembly factor nar1</fullName>
    </alternativeName>
    <alternativeName>
        <fullName evidence="6">Nuclear architecture-related protein 1</fullName>
    </alternativeName>
</protein>
<evidence type="ECO:0000313" key="10">
    <source>
        <dbReference type="Proteomes" id="UP000094236"/>
    </source>
</evidence>
<feature type="compositionally biased region" description="Basic and acidic residues" evidence="7">
    <location>
        <begin position="452"/>
        <end position="462"/>
    </location>
</feature>
<dbReference type="AlphaFoldDB" id="A0A1E4TRG9"/>
<reference evidence="10" key="1">
    <citation type="submission" date="2016-05" db="EMBL/GenBank/DDBJ databases">
        <title>Comparative genomics of biotechnologically important yeasts.</title>
        <authorList>
            <consortium name="DOE Joint Genome Institute"/>
            <person name="Riley R."/>
            <person name="Haridas S."/>
            <person name="Wolfe K.H."/>
            <person name="Lopes M.R."/>
            <person name="Hittinger C.T."/>
            <person name="Goker M."/>
            <person name="Salamov A."/>
            <person name="Wisecaver J."/>
            <person name="Long T.M."/>
            <person name="Aerts A.L."/>
            <person name="Barry K."/>
            <person name="Choi C."/>
            <person name="Clum A."/>
            <person name="Coughlan A.Y."/>
            <person name="Deshpande S."/>
            <person name="Douglass A.P."/>
            <person name="Hanson S.J."/>
            <person name="Klenk H.-P."/>
            <person name="Labutti K."/>
            <person name="Lapidus A."/>
            <person name="Lindquist E."/>
            <person name="Lipzen A."/>
            <person name="Meier-Kolthoff J.P."/>
            <person name="Ohm R.A."/>
            <person name="Otillar R.P."/>
            <person name="Pangilinan J."/>
            <person name="Peng Y."/>
            <person name="Rokas A."/>
            <person name="Rosa C.A."/>
            <person name="Scheuner C."/>
            <person name="Sibirny A.A."/>
            <person name="Slot J.C."/>
            <person name="Stielow J.B."/>
            <person name="Sun H."/>
            <person name="Kurtzman C.P."/>
            <person name="Blackwell M."/>
            <person name="Grigoriev I.V."/>
            <person name="Jeffries T.W."/>
        </authorList>
    </citation>
    <scope>NUCLEOTIDE SEQUENCE [LARGE SCALE GENOMIC DNA]</scope>
    <source>
        <strain evidence="10">NRRL Y-2460</strain>
    </source>
</reference>
<dbReference type="GO" id="GO:0005829">
    <property type="term" value="C:cytosol"/>
    <property type="evidence" value="ECO:0007669"/>
    <property type="project" value="EnsemblFungi"/>
</dbReference>
<organism evidence="9 10">
    <name type="scientific">Pachysolen tannophilus NRRL Y-2460</name>
    <dbReference type="NCBI Taxonomy" id="669874"/>
    <lineage>
        <taxon>Eukaryota</taxon>
        <taxon>Fungi</taxon>
        <taxon>Dikarya</taxon>
        <taxon>Ascomycota</taxon>
        <taxon>Saccharomycotina</taxon>
        <taxon>Pichiomycetes</taxon>
        <taxon>Pachysolenaceae</taxon>
        <taxon>Pachysolen</taxon>
    </lineage>
</organism>
<accession>A0A1E4TRG9</accession>
<dbReference type="EMBL" id="KV454016">
    <property type="protein sequence ID" value="ODV94324.1"/>
    <property type="molecule type" value="Genomic_DNA"/>
</dbReference>
<dbReference type="Pfam" id="PF02906">
    <property type="entry name" value="Fe_hyd_lg_C"/>
    <property type="match status" value="1"/>
</dbReference>
<evidence type="ECO:0000256" key="2">
    <source>
        <dbReference type="ARBA" id="ARBA00015854"/>
    </source>
</evidence>
<keyword evidence="4" id="KW-0479">Metal-binding</keyword>
<feature type="compositionally biased region" description="Basic residues" evidence="7">
    <location>
        <begin position="428"/>
        <end position="440"/>
    </location>
</feature>
<keyword evidence="10" id="KW-1185">Reference proteome</keyword>
<evidence type="ECO:0000256" key="5">
    <source>
        <dbReference type="ARBA" id="ARBA00023014"/>
    </source>
</evidence>
<dbReference type="GO" id="GO:0016020">
    <property type="term" value="C:membrane"/>
    <property type="evidence" value="ECO:0007669"/>
    <property type="project" value="EnsemblFungi"/>
</dbReference>
<dbReference type="Proteomes" id="UP000094236">
    <property type="component" value="Unassembled WGS sequence"/>
</dbReference>